<dbReference type="InterPro" id="IPR042333">
    <property type="entry name" value="LRAD2/Mig-13-like"/>
</dbReference>
<evidence type="ECO:0000256" key="4">
    <source>
        <dbReference type="SAM" id="SignalP"/>
    </source>
</evidence>
<dbReference type="Pfam" id="PF00057">
    <property type="entry name" value="Ldl_recept_a"/>
    <property type="match status" value="1"/>
</dbReference>
<feature type="compositionally biased region" description="Low complexity" evidence="3">
    <location>
        <begin position="288"/>
        <end position="306"/>
    </location>
</feature>
<dbReference type="InterPro" id="IPR035914">
    <property type="entry name" value="Sperma_CUB_dom_sf"/>
</dbReference>
<evidence type="ECO:0000313" key="6">
    <source>
        <dbReference type="RefSeq" id="XP_032824290.1"/>
    </source>
</evidence>
<feature type="compositionally biased region" description="Pro residues" evidence="3">
    <location>
        <begin position="307"/>
        <end position="322"/>
    </location>
</feature>
<organism evidence="5 6">
    <name type="scientific">Petromyzon marinus</name>
    <name type="common">Sea lamprey</name>
    <dbReference type="NCBI Taxonomy" id="7757"/>
    <lineage>
        <taxon>Eukaryota</taxon>
        <taxon>Metazoa</taxon>
        <taxon>Chordata</taxon>
        <taxon>Craniata</taxon>
        <taxon>Vertebrata</taxon>
        <taxon>Cyclostomata</taxon>
        <taxon>Hyperoartia</taxon>
        <taxon>Petromyzontiformes</taxon>
        <taxon>Petromyzontidae</taxon>
        <taxon>Petromyzon</taxon>
    </lineage>
</organism>
<feature type="chain" id="PRO_5042518481" evidence="4">
    <location>
        <begin position="29"/>
        <end position="398"/>
    </location>
</feature>
<dbReference type="CDD" id="cd00112">
    <property type="entry name" value="LDLa"/>
    <property type="match status" value="1"/>
</dbReference>
<evidence type="ECO:0000256" key="2">
    <source>
        <dbReference type="PROSITE-ProRule" id="PRU00124"/>
    </source>
</evidence>
<proteinExistence type="predicted"/>
<dbReference type="Gene3D" id="4.10.400.10">
    <property type="entry name" value="Low-density Lipoprotein Receptor"/>
    <property type="match status" value="1"/>
</dbReference>
<keyword evidence="5" id="KW-1185">Reference proteome</keyword>
<dbReference type="RefSeq" id="XP_032824290.1">
    <property type="nucleotide sequence ID" value="XM_032968399.1"/>
</dbReference>
<keyword evidence="1 2" id="KW-1015">Disulfide bond</keyword>
<dbReference type="PROSITE" id="PS50068">
    <property type="entry name" value="LDLRA_2"/>
    <property type="match status" value="1"/>
</dbReference>
<comment type="caution">
    <text evidence="2">Lacks conserved residue(s) required for the propagation of feature annotation.</text>
</comment>
<dbReference type="SUPFAM" id="SSF57424">
    <property type="entry name" value="LDL receptor-like module"/>
    <property type="match status" value="1"/>
</dbReference>
<feature type="signal peptide" evidence="4">
    <location>
        <begin position="1"/>
        <end position="28"/>
    </location>
</feature>
<dbReference type="InterPro" id="IPR002172">
    <property type="entry name" value="LDrepeatLR_classA_rpt"/>
</dbReference>
<accession>A0AAJ7TUE2</accession>
<feature type="disulfide bond" evidence="2">
    <location>
        <begin position="197"/>
        <end position="209"/>
    </location>
</feature>
<dbReference type="KEGG" id="pmrn:116950539"/>
<dbReference type="SMART" id="SM00192">
    <property type="entry name" value="LDLa"/>
    <property type="match status" value="1"/>
</dbReference>
<reference evidence="6" key="1">
    <citation type="submission" date="2025-08" db="UniProtKB">
        <authorList>
            <consortium name="RefSeq"/>
        </authorList>
    </citation>
    <scope>IDENTIFICATION</scope>
    <source>
        <tissue evidence="6">Sperm</tissue>
    </source>
</reference>
<dbReference type="SUPFAM" id="SSF49854">
    <property type="entry name" value="Spermadhesin, CUB domain"/>
    <property type="match status" value="1"/>
</dbReference>
<dbReference type="Proteomes" id="UP001318040">
    <property type="component" value="Chromosome 39"/>
</dbReference>
<keyword evidence="6" id="KW-0675">Receptor</keyword>
<evidence type="ECO:0000313" key="5">
    <source>
        <dbReference type="Proteomes" id="UP001318040"/>
    </source>
</evidence>
<dbReference type="PANTHER" id="PTHR24652:SF67">
    <property type="entry name" value="LOW-DENSITY LIPOPROTEIN RECEPTOR CLASS A DOMAIN-CONTAINING PROTEIN 2"/>
    <property type="match status" value="1"/>
</dbReference>
<name>A0AAJ7TUE2_PETMA</name>
<dbReference type="InterPro" id="IPR036055">
    <property type="entry name" value="LDL_receptor-like_sf"/>
</dbReference>
<dbReference type="Gene3D" id="2.60.120.290">
    <property type="entry name" value="Spermadhesin, CUB domain"/>
    <property type="match status" value="1"/>
</dbReference>
<evidence type="ECO:0000256" key="1">
    <source>
        <dbReference type="ARBA" id="ARBA00023157"/>
    </source>
</evidence>
<gene>
    <name evidence="6" type="primary">LDLRAD2</name>
</gene>
<keyword evidence="6" id="KW-0449">Lipoprotein</keyword>
<dbReference type="PANTHER" id="PTHR24652">
    <property type="entry name" value="LOW-DENSITY LIPOPROTEIN RECEPTOR CLASS A DOMAIN-CONTAINING PROTEIN 2"/>
    <property type="match status" value="1"/>
</dbReference>
<evidence type="ECO:0000256" key="3">
    <source>
        <dbReference type="SAM" id="MobiDB-lite"/>
    </source>
</evidence>
<sequence>MDTRSLALLLMMIKTGLLLLMMIAPGRAIDSAHLVEVCGRSLTAEGLVLSSHRESRRFYFVGADTDCWLSVRAAEPDQRLVFQFRFFLVYSLLRVTPAPGASLSPPPALDAPHAPGASEDPCHAGSYLQFYDGVGRGAPALGPPLCGKSIPEAVVSHGRALTLRLVTRGKLPRVDFVGDFSAFTSGGGGSTCGPDPCTSRYFRCRNARCVPWSLVCDARGLDNCGDESDETHILPPACAGWLPTAGPGGAAPNASLRAPGPFPTPACGVPFRPSREPREPPGNLVTQPGSVAVAVPGAALTPDGAPARPPLPPGGGPEPPRPARGSVVGPGVAAALLSALLLGLALWCCCCACPGWCAWRLGACAPLVPACCARKAAGRRVNPGGGDGADDDTRPALP</sequence>
<feature type="region of interest" description="Disordered" evidence="3">
    <location>
        <begin position="267"/>
        <end position="325"/>
    </location>
</feature>
<keyword evidence="4" id="KW-0732">Signal</keyword>
<dbReference type="AlphaFoldDB" id="A0AAJ7TUE2"/>
<protein>
    <submittedName>
        <fullName evidence="6">Low-density lipoprotein receptor class A domain-containing protein 2</fullName>
    </submittedName>
</protein>